<gene>
    <name evidence="2" type="ORF">MOZ60_05040</name>
</gene>
<dbReference type="RefSeq" id="WP_108774229.1">
    <property type="nucleotide sequence ID" value="NZ_JALBUR010000009.1"/>
</dbReference>
<feature type="signal peptide" evidence="1">
    <location>
        <begin position="1"/>
        <end position="18"/>
    </location>
</feature>
<evidence type="ECO:0000313" key="3">
    <source>
        <dbReference type="Proteomes" id="UP001286174"/>
    </source>
</evidence>
<dbReference type="Proteomes" id="UP001286174">
    <property type="component" value="Unassembled WGS sequence"/>
</dbReference>
<evidence type="ECO:0008006" key="4">
    <source>
        <dbReference type="Google" id="ProtNLM"/>
    </source>
</evidence>
<protein>
    <recommendedName>
        <fullName evidence="4">Lipoprotein</fullName>
    </recommendedName>
</protein>
<name>A0AB35U201_9FIRM</name>
<keyword evidence="1" id="KW-0732">Signal</keyword>
<dbReference type="EMBL" id="JALBUR010000009">
    <property type="protein sequence ID" value="MDX8419458.1"/>
    <property type="molecule type" value="Genomic_DNA"/>
</dbReference>
<dbReference type="AlphaFoldDB" id="A0AB35U201"/>
<dbReference type="PROSITE" id="PS51257">
    <property type="entry name" value="PROKAR_LIPOPROTEIN"/>
    <property type="match status" value="1"/>
</dbReference>
<evidence type="ECO:0000256" key="1">
    <source>
        <dbReference type="SAM" id="SignalP"/>
    </source>
</evidence>
<keyword evidence="3" id="KW-1185">Reference proteome</keyword>
<proteinExistence type="predicted"/>
<sequence>MKKLIKLAAAGIMAASLAACGSSSTTAAASSAAATKAAESTAAATATTVPTEGHYNITNATGEKVTALYVYKTGSSDKGTNYAENGLDDGASVKVDVKVDEKDASGYMQTVEFTTESGDTEDSFQTLSLEEADFSLVKVADLSSSATQQNVTFNKDASAVKAK</sequence>
<comment type="caution">
    <text evidence="2">The sequence shown here is derived from an EMBL/GenBank/DDBJ whole genome shotgun (WGS) entry which is preliminary data.</text>
</comment>
<evidence type="ECO:0000313" key="2">
    <source>
        <dbReference type="EMBL" id="MDX8419458.1"/>
    </source>
</evidence>
<feature type="chain" id="PRO_5044207503" description="Lipoprotein" evidence="1">
    <location>
        <begin position="19"/>
        <end position="163"/>
    </location>
</feature>
<accession>A0AB35U201</accession>
<organism evidence="2 3">
    <name type="scientific">Grylomicrobium aquisgranensis</name>
    <dbReference type="NCBI Taxonomy" id="2926318"/>
    <lineage>
        <taxon>Bacteria</taxon>
        <taxon>Bacillati</taxon>
        <taxon>Bacillota</taxon>
        <taxon>Erysipelotrichia</taxon>
        <taxon>Erysipelotrichales</taxon>
        <taxon>Erysipelotrichaceae</taxon>
        <taxon>Grylomicrobium</taxon>
    </lineage>
</organism>
<reference evidence="2 3" key="1">
    <citation type="submission" date="2022-03" db="EMBL/GenBank/DDBJ databases">
        <title>Novel taxa within the pig intestine.</title>
        <authorList>
            <person name="Wylensek D."/>
            <person name="Bishof K."/>
            <person name="Afrizal A."/>
            <person name="Clavel T."/>
        </authorList>
    </citation>
    <scope>NUCLEOTIDE SEQUENCE [LARGE SCALE GENOMIC DNA]</scope>
    <source>
        <strain evidence="2 3">CLA-KB-P133</strain>
    </source>
</reference>